<proteinExistence type="predicted"/>
<dbReference type="RefSeq" id="WP_269601761.1">
    <property type="nucleotide sequence ID" value="NZ_JAPWIJ010000001.1"/>
</dbReference>
<name>A0ABT4M997_9NOCA</name>
<comment type="caution">
    <text evidence="1">The sequence shown here is derived from an EMBL/GenBank/DDBJ whole genome shotgun (WGS) entry which is preliminary data.</text>
</comment>
<reference evidence="1" key="1">
    <citation type="submission" date="2022-12" db="EMBL/GenBank/DDBJ databases">
        <authorList>
            <person name="Krivoruchko A.V."/>
            <person name="Elkin A."/>
        </authorList>
    </citation>
    <scope>NUCLEOTIDE SEQUENCE</scope>
    <source>
        <strain evidence="1">IEGM 1391</strain>
    </source>
</reference>
<dbReference type="SUPFAM" id="SSF51735">
    <property type="entry name" value="NAD(P)-binding Rossmann-fold domains"/>
    <property type="match status" value="1"/>
</dbReference>
<sequence length="345" mass="36682">MKLMTADDVHRALADSEMAVLHAVQSAYIAHDLGQSDLPFSAFVRPIDQPGTRFIALPAYLGGDQALAGVKWVSSFPHNVDTGRQRASSLVLLSGLDTGYPRAIVEGSRINAWRTAASAALASMTLRAGQPVTTIGVIGCGTIALEQVRFLRVAHPEARTALLFDHDPHRARQFGDVIGREFPQLTPIIVDRAEQVIQRGDTVAVTTTAPAPWLTLAASGRPTGQVLLHVSLRDLTVTSILSSHNVVDDVDHVNRENTSIALAAQQQPNLSFVHGTLGSILRTGTYRPDPAGVVFSPFGLGILDLAVAALVLERSSRLGLGTEVPGFDPPEHIVAGATNSRGARS</sequence>
<organism evidence="1 2">
    <name type="scientific">Rhodococcus ruber</name>
    <dbReference type="NCBI Taxonomy" id="1830"/>
    <lineage>
        <taxon>Bacteria</taxon>
        <taxon>Bacillati</taxon>
        <taxon>Actinomycetota</taxon>
        <taxon>Actinomycetes</taxon>
        <taxon>Mycobacteriales</taxon>
        <taxon>Nocardiaceae</taxon>
        <taxon>Rhodococcus</taxon>
    </lineage>
</organism>
<dbReference type="Pfam" id="PF02423">
    <property type="entry name" value="OCD_Mu_crystall"/>
    <property type="match status" value="1"/>
</dbReference>
<evidence type="ECO:0000313" key="1">
    <source>
        <dbReference type="EMBL" id="MCZ4517150.1"/>
    </source>
</evidence>
<evidence type="ECO:0000313" key="2">
    <source>
        <dbReference type="Proteomes" id="UP001081071"/>
    </source>
</evidence>
<dbReference type="InterPro" id="IPR023401">
    <property type="entry name" value="ODC_N"/>
</dbReference>
<protein>
    <recommendedName>
        <fullName evidence="3">Ornithine cyclodeaminase</fullName>
    </recommendedName>
</protein>
<dbReference type="PANTHER" id="PTHR13812:SF19">
    <property type="entry name" value="KETIMINE REDUCTASE MU-CRYSTALLIN"/>
    <property type="match status" value="1"/>
</dbReference>
<dbReference type="InterPro" id="IPR036291">
    <property type="entry name" value="NAD(P)-bd_dom_sf"/>
</dbReference>
<dbReference type="EMBL" id="JAPWIJ010000001">
    <property type="protein sequence ID" value="MCZ4517150.1"/>
    <property type="molecule type" value="Genomic_DNA"/>
</dbReference>
<evidence type="ECO:0008006" key="3">
    <source>
        <dbReference type="Google" id="ProtNLM"/>
    </source>
</evidence>
<dbReference type="Proteomes" id="UP001081071">
    <property type="component" value="Unassembled WGS sequence"/>
</dbReference>
<accession>A0ABT4M997</accession>
<gene>
    <name evidence="1" type="ORF">O4220_01385</name>
</gene>
<dbReference type="PIRSF" id="PIRSF001439">
    <property type="entry name" value="CryM"/>
    <property type="match status" value="1"/>
</dbReference>
<dbReference type="Gene3D" id="3.40.50.720">
    <property type="entry name" value="NAD(P)-binding Rossmann-like Domain"/>
    <property type="match status" value="1"/>
</dbReference>
<dbReference type="InterPro" id="IPR003462">
    <property type="entry name" value="ODC_Mu_crystall"/>
</dbReference>
<dbReference type="Gene3D" id="3.30.1780.10">
    <property type="entry name" value="ornithine cyclodeaminase, domain 1"/>
    <property type="match status" value="1"/>
</dbReference>
<keyword evidence="2" id="KW-1185">Reference proteome</keyword>
<dbReference type="PANTHER" id="PTHR13812">
    <property type="entry name" value="KETIMINE REDUCTASE MU-CRYSTALLIN"/>
    <property type="match status" value="1"/>
</dbReference>